<comment type="similarity">
    <text evidence="2">Belongs to the AAA ATPase family. BCS1 subfamily.</text>
</comment>
<dbReference type="InterPro" id="IPR003593">
    <property type="entry name" value="AAA+_ATPase"/>
</dbReference>
<evidence type="ECO:0000256" key="6">
    <source>
        <dbReference type="ARBA" id="ARBA00022801"/>
    </source>
</evidence>
<dbReference type="SMART" id="SM00382">
    <property type="entry name" value="AAA"/>
    <property type="match status" value="1"/>
</dbReference>
<dbReference type="InterPro" id="IPR050747">
    <property type="entry name" value="Mitochondrial_chaperone_BCS1"/>
</dbReference>
<dbReference type="EMBL" id="JBGBPQ010000013">
    <property type="protein sequence ID" value="KAL1511793.1"/>
    <property type="molecule type" value="Genomic_DNA"/>
</dbReference>
<dbReference type="GO" id="GO:0005743">
    <property type="term" value="C:mitochondrial inner membrane"/>
    <property type="evidence" value="ECO:0007669"/>
    <property type="project" value="UniProtKB-SubCell"/>
</dbReference>
<accession>A0AB34J582</accession>
<gene>
    <name evidence="15" type="ORF">AB1Y20_005079</name>
</gene>
<keyword evidence="6" id="KW-0378">Hydrolase</keyword>
<dbReference type="Pfam" id="PF25426">
    <property type="entry name" value="AAA_lid_BCS1"/>
    <property type="match status" value="1"/>
</dbReference>
<protein>
    <recommendedName>
        <fullName evidence="17">Mitochondrial chaperone BCS1</fullName>
    </recommendedName>
</protein>
<keyword evidence="7" id="KW-0067">ATP-binding</keyword>
<evidence type="ECO:0000256" key="8">
    <source>
        <dbReference type="ARBA" id="ARBA00022989"/>
    </source>
</evidence>
<dbReference type="Gene3D" id="3.40.50.300">
    <property type="entry name" value="P-loop containing nucleotide triphosphate hydrolases"/>
    <property type="match status" value="1"/>
</dbReference>
<comment type="catalytic activity">
    <reaction evidence="11">
        <text>ATP + H2O = ADP + phosphate + H(+)</text>
        <dbReference type="Rhea" id="RHEA:13065"/>
        <dbReference type="ChEBI" id="CHEBI:15377"/>
        <dbReference type="ChEBI" id="CHEBI:15378"/>
        <dbReference type="ChEBI" id="CHEBI:30616"/>
        <dbReference type="ChEBI" id="CHEBI:43474"/>
        <dbReference type="ChEBI" id="CHEBI:456216"/>
    </reaction>
    <physiologicalReaction direction="left-to-right" evidence="11">
        <dbReference type="Rhea" id="RHEA:13066"/>
    </physiologicalReaction>
</comment>
<keyword evidence="5" id="KW-0999">Mitochondrion inner membrane</keyword>
<organism evidence="15 16">
    <name type="scientific">Prymnesium parvum</name>
    <name type="common">Toxic golden alga</name>
    <dbReference type="NCBI Taxonomy" id="97485"/>
    <lineage>
        <taxon>Eukaryota</taxon>
        <taxon>Haptista</taxon>
        <taxon>Haptophyta</taxon>
        <taxon>Prymnesiophyceae</taxon>
        <taxon>Prymnesiales</taxon>
        <taxon>Prymnesiaceae</taxon>
        <taxon>Prymnesium</taxon>
    </lineage>
</organism>
<dbReference type="Pfam" id="PF00004">
    <property type="entry name" value="AAA"/>
    <property type="match status" value="1"/>
</dbReference>
<evidence type="ECO:0000256" key="11">
    <source>
        <dbReference type="ARBA" id="ARBA00048778"/>
    </source>
</evidence>
<feature type="domain" description="AAA+ ATPase" evidence="13">
    <location>
        <begin position="231"/>
        <end position="358"/>
    </location>
</feature>
<keyword evidence="3" id="KW-0812">Transmembrane</keyword>
<evidence type="ECO:0000259" key="14">
    <source>
        <dbReference type="SMART" id="SM01024"/>
    </source>
</evidence>
<dbReference type="Proteomes" id="UP001515480">
    <property type="component" value="Unassembled WGS sequence"/>
</dbReference>
<comment type="subcellular location">
    <subcellularLocation>
        <location evidence="1">Mitochondrion inner membrane</location>
        <topology evidence="1">Single-pass membrane protein</topology>
    </subcellularLocation>
</comment>
<dbReference type="GO" id="GO:0005524">
    <property type="term" value="F:ATP binding"/>
    <property type="evidence" value="ECO:0007669"/>
    <property type="project" value="UniProtKB-KW"/>
</dbReference>
<sequence>MARHLSRGCSSLASSLLANQFATGGVAVLLTGAALAATRTAARAALELALRRCVVRAELDSRDDSYRWVVAWLAAHPSAREARHVTVCTSLRRVGHTPIDADADADEERLLLVPAGTSLLSHAGKWLLVRREEDAERKEREGLSLQLLLGSREQMAALLREAREAYAARARERTRVYFADEYGGWACVASVARRPLDSVVLSPAGAAAAVRDDCARFLARRAWYGARGIPYRRGYLLHGPPGTGKTSLVGALAGELQLPIYSLSLASGRLTDDTLAEALAAAAPRCLLLLEDVDAAFGGREGAGGARLTFSGLLNAIDGVAAQEGRLLFMSTNHLDRLDAALVRPGRVDVRVHLGLCSREQAAAYARRFYDDAAPEHIDAIADAAGEGVVSVADLQGVLMQIPENPERAPAAVAAMVAELGRKPPSDDGNLQEAEEAMGGQDRSKPVVDAPTS</sequence>
<evidence type="ECO:0000256" key="9">
    <source>
        <dbReference type="ARBA" id="ARBA00023128"/>
    </source>
</evidence>
<evidence type="ECO:0000256" key="5">
    <source>
        <dbReference type="ARBA" id="ARBA00022792"/>
    </source>
</evidence>
<dbReference type="SMART" id="SM01024">
    <property type="entry name" value="BCS1_N"/>
    <property type="match status" value="1"/>
</dbReference>
<keyword evidence="8" id="KW-1133">Transmembrane helix</keyword>
<dbReference type="SUPFAM" id="SSF52540">
    <property type="entry name" value="P-loop containing nucleoside triphosphate hydrolases"/>
    <property type="match status" value="1"/>
</dbReference>
<keyword evidence="16" id="KW-1185">Reference proteome</keyword>
<keyword evidence="10" id="KW-0472">Membrane</keyword>
<evidence type="ECO:0000256" key="2">
    <source>
        <dbReference type="ARBA" id="ARBA00007448"/>
    </source>
</evidence>
<reference evidence="15 16" key="1">
    <citation type="journal article" date="2024" name="Science">
        <title>Giant polyketide synthase enzymes in the biosynthesis of giant marine polyether toxins.</title>
        <authorList>
            <person name="Fallon T.R."/>
            <person name="Shende V.V."/>
            <person name="Wierzbicki I.H."/>
            <person name="Pendleton A.L."/>
            <person name="Watervoot N.F."/>
            <person name="Auber R.P."/>
            <person name="Gonzalez D.J."/>
            <person name="Wisecaver J.H."/>
            <person name="Moore B.S."/>
        </authorList>
    </citation>
    <scope>NUCLEOTIDE SEQUENCE [LARGE SCALE GENOMIC DNA]</scope>
    <source>
        <strain evidence="15 16">12B1</strain>
    </source>
</reference>
<evidence type="ECO:0000313" key="16">
    <source>
        <dbReference type="Proteomes" id="UP001515480"/>
    </source>
</evidence>
<keyword evidence="4" id="KW-0547">Nucleotide-binding</keyword>
<evidence type="ECO:0000256" key="1">
    <source>
        <dbReference type="ARBA" id="ARBA00004434"/>
    </source>
</evidence>
<dbReference type="Pfam" id="PF08740">
    <property type="entry name" value="BCS1_N"/>
    <property type="match status" value="1"/>
</dbReference>
<evidence type="ECO:0000256" key="4">
    <source>
        <dbReference type="ARBA" id="ARBA00022741"/>
    </source>
</evidence>
<evidence type="ECO:0000259" key="13">
    <source>
        <dbReference type="SMART" id="SM00382"/>
    </source>
</evidence>
<dbReference type="AlphaFoldDB" id="A0AB34J582"/>
<dbReference type="InterPro" id="IPR014851">
    <property type="entry name" value="BCS1_N"/>
</dbReference>
<feature type="domain" description="BCS1 N-terminal" evidence="14">
    <location>
        <begin position="29"/>
        <end position="199"/>
    </location>
</feature>
<evidence type="ECO:0008006" key="17">
    <source>
        <dbReference type="Google" id="ProtNLM"/>
    </source>
</evidence>
<dbReference type="InterPro" id="IPR003959">
    <property type="entry name" value="ATPase_AAA_core"/>
</dbReference>
<evidence type="ECO:0000313" key="15">
    <source>
        <dbReference type="EMBL" id="KAL1511793.1"/>
    </source>
</evidence>
<name>A0AB34J582_PRYPA</name>
<dbReference type="GO" id="GO:0016887">
    <property type="term" value="F:ATP hydrolysis activity"/>
    <property type="evidence" value="ECO:0007669"/>
    <property type="project" value="InterPro"/>
</dbReference>
<dbReference type="InterPro" id="IPR057495">
    <property type="entry name" value="AAA_lid_BCS1"/>
</dbReference>
<evidence type="ECO:0000256" key="7">
    <source>
        <dbReference type="ARBA" id="ARBA00022840"/>
    </source>
</evidence>
<dbReference type="PANTHER" id="PTHR23070">
    <property type="entry name" value="BCS1 AAA-TYPE ATPASE"/>
    <property type="match status" value="1"/>
</dbReference>
<keyword evidence="9" id="KW-0496">Mitochondrion</keyword>
<evidence type="ECO:0000256" key="3">
    <source>
        <dbReference type="ARBA" id="ARBA00022692"/>
    </source>
</evidence>
<feature type="region of interest" description="Disordered" evidence="12">
    <location>
        <begin position="421"/>
        <end position="453"/>
    </location>
</feature>
<comment type="caution">
    <text evidence="15">The sequence shown here is derived from an EMBL/GenBank/DDBJ whole genome shotgun (WGS) entry which is preliminary data.</text>
</comment>
<proteinExistence type="inferred from homology"/>
<evidence type="ECO:0000256" key="12">
    <source>
        <dbReference type="SAM" id="MobiDB-lite"/>
    </source>
</evidence>
<dbReference type="InterPro" id="IPR027417">
    <property type="entry name" value="P-loop_NTPase"/>
</dbReference>
<evidence type="ECO:0000256" key="10">
    <source>
        <dbReference type="ARBA" id="ARBA00023136"/>
    </source>
</evidence>